<organism evidence="1 2">
    <name type="scientific">Hominisplanchenecus murintestinalis</name>
    <dbReference type="NCBI Taxonomy" id="2941517"/>
    <lineage>
        <taxon>Bacteria</taxon>
        <taxon>Bacillati</taxon>
        <taxon>Bacillota</taxon>
        <taxon>Clostridia</taxon>
        <taxon>Lachnospirales</taxon>
        <taxon>Lachnospiraceae</taxon>
        <taxon>Hominisplanchenecus</taxon>
    </lineage>
</organism>
<keyword evidence="1" id="KW-0645">Protease</keyword>
<protein>
    <submittedName>
        <fullName evidence="1">CPBP family intramembrane metalloprotease</fullName>
    </submittedName>
</protein>
<accession>A0AC61R1B0</accession>
<sequence length="339" mass="37984">MKGKPENNQLMIFFLIAYGITFAMGFFMWYGAAYHMDLNVFPNAQMMYPAAGVMLGFLLFRKKDADLPKWFFRFFLLVTAVMIAIAVLSILLPNELAIVSGTALSAWNLASQYVLIGGSLIGWILLLVAGKNRRKACGLTWKNGKASVACIALFIVLFALRLVISCAISGCLPLIAAVCKNLNIWISLSALAINFFLVYIVFLGEEYGWRYYLQPLLQKKYGVQRGTLILGALWGIWHFPLDFFYYSTETGFPMAAAQMVTCIFLAIFFAWAYMKTQNIWVPVILHFLNNNLSAILSGGSMDAFQNQSVAWGELLPVILINGIVFGGFLFTKPFRLQKP</sequence>
<dbReference type="Proteomes" id="UP000307720">
    <property type="component" value="Unassembled WGS sequence"/>
</dbReference>
<proteinExistence type="predicted"/>
<dbReference type="EMBL" id="SRZB01000005">
    <property type="protein sequence ID" value="TGX99761.1"/>
    <property type="molecule type" value="Genomic_DNA"/>
</dbReference>
<keyword evidence="2" id="KW-1185">Reference proteome</keyword>
<reference evidence="1" key="1">
    <citation type="submission" date="2019-04" db="EMBL/GenBank/DDBJ databases">
        <title>Microbes associate with the intestines of laboratory mice.</title>
        <authorList>
            <person name="Navarre W."/>
            <person name="Wong E."/>
            <person name="Huang K."/>
            <person name="Tropini C."/>
            <person name="Ng K."/>
            <person name="Yu B."/>
        </authorList>
    </citation>
    <scope>NUCLEOTIDE SEQUENCE</scope>
    <source>
        <strain evidence="1">NM72_1-8</strain>
    </source>
</reference>
<comment type="caution">
    <text evidence="1">The sequence shown here is derived from an EMBL/GenBank/DDBJ whole genome shotgun (WGS) entry which is preliminary data.</text>
</comment>
<keyword evidence="1" id="KW-0482">Metalloprotease</keyword>
<gene>
    <name evidence="1" type="ORF">E5357_04590</name>
</gene>
<keyword evidence="1" id="KW-0378">Hydrolase</keyword>
<name>A0AC61R1B0_9FIRM</name>
<evidence type="ECO:0000313" key="2">
    <source>
        <dbReference type="Proteomes" id="UP000307720"/>
    </source>
</evidence>
<evidence type="ECO:0000313" key="1">
    <source>
        <dbReference type="EMBL" id="TGX99761.1"/>
    </source>
</evidence>